<protein>
    <recommendedName>
        <fullName evidence="3">DUF155 domain-containing protein</fullName>
    </recommendedName>
</protein>
<reference evidence="1 2" key="1">
    <citation type="submission" date="2019-06" db="EMBL/GenBank/DDBJ databases">
        <title>A complete genome sequence for Luteibacter pinisoli MAH-14.</title>
        <authorList>
            <person name="Baltrus D.A."/>
        </authorList>
    </citation>
    <scope>NUCLEOTIDE SEQUENCE [LARGE SCALE GENOMIC DNA]</scope>
    <source>
        <strain evidence="1 2">MAH-14</strain>
    </source>
</reference>
<gene>
    <name evidence="1" type="ORF">FIV34_09565</name>
</gene>
<dbReference type="OrthoDB" id="180075at2"/>
<evidence type="ECO:0000313" key="2">
    <source>
        <dbReference type="Proteomes" id="UP000316093"/>
    </source>
</evidence>
<dbReference type="AlphaFoldDB" id="A0A4Y5Z2G7"/>
<evidence type="ECO:0000313" key="1">
    <source>
        <dbReference type="EMBL" id="QDE39431.1"/>
    </source>
</evidence>
<evidence type="ECO:0008006" key="3">
    <source>
        <dbReference type="Google" id="ProtNLM"/>
    </source>
</evidence>
<dbReference type="RefSeq" id="WP_139981989.1">
    <property type="nucleotide sequence ID" value="NZ_CP041046.1"/>
</dbReference>
<keyword evidence="2" id="KW-1185">Reference proteome</keyword>
<accession>A0A4Y5Z2G7</accession>
<proteinExistence type="predicted"/>
<dbReference type="EMBL" id="CP041046">
    <property type="protein sequence ID" value="QDE39431.1"/>
    <property type="molecule type" value="Genomic_DNA"/>
</dbReference>
<sequence length="366" mass="39807">MDSQTPGVPSIGRACVTALGLFDVAYGIDIDKARALCAAMAPAAPPPGPLRFGAPPLRLRLSDVDIQVGERRITGEVAVHLYDFGTITLAISFAIQDTAWQVFVDTARQIEQALAFDRADAPWLALLEEIKSRIAPSLERANDAVIQEDYQLIEIERFSEPLTQPLHLAVDLTPLLAADARPLSVETRETLLRHRFGYLADDCVIVTRDRAVLYQPGGDAGVDAVLEAANAQLLELRYYGALLDDELPRMYDLVDRTRTVSAFLAPAQLAKLARRLYTVVAEVTELTEKVDSVLEATGHAYLADVYTTTLDLFGVPALGAAVDRKLAIVRDTYAALYDEAAVSRAGVLEITIVVLIAVELVLAVLK</sequence>
<dbReference type="Proteomes" id="UP000316093">
    <property type="component" value="Chromosome"/>
</dbReference>
<name>A0A4Y5Z2G7_9GAMM</name>
<dbReference type="KEGG" id="lpy:FIV34_09565"/>
<organism evidence="1 2">
    <name type="scientific">Luteibacter pinisoli</name>
    <dbReference type="NCBI Taxonomy" id="2589080"/>
    <lineage>
        <taxon>Bacteria</taxon>
        <taxon>Pseudomonadati</taxon>
        <taxon>Pseudomonadota</taxon>
        <taxon>Gammaproteobacteria</taxon>
        <taxon>Lysobacterales</taxon>
        <taxon>Rhodanobacteraceae</taxon>
        <taxon>Luteibacter</taxon>
    </lineage>
</organism>